<protein>
    <submittedName>
        <fullName evidence="1">Uncharacterized protein</fullName>
    </submittedName>
</protein>
<accession>U2C3T8</accession>
<dbReference type="EMBL" id="AWSV01000108">
    <property type="protein sequence ID" value="ERI85134.1"/>
    <property type="molecule type" value="Genomic_DNA"/>
</dbReference>
<dbReference type="PATRIC" id="fig|1321819.3.peg.1861"/>
<organism evidence="1 2">
    <name type="scientific">Bacteroides pyogenes F0041</name>
    <dbReference type="NCBI Taxonomy" id="1321819"/>
    <lineage>
        <taxon>Bacteria</taxon>
        <taxon>Pseudomonadati</taxon>
        <taxon>Bacteroidota</taxon>
        <taxon>Bacteroidia</taxon>
        <taxon>Bacteroidales</taxon>
        <taxon>Bacteroidaceae</taxon>
        <taxon>Bacteroides</taxon>
    </lineage>
</organism>
<comment type="caution">
    <text evidence="1">The sequence shown here is derived from an EMBL/GenBank/DDBJ whole genome shotgun (WGS) entry which is preliminary data.</text>
</comment>
<sequence>MNCETREIHLMIEQVYKEKGINVCEGCMYEHTASCGDDRYNICYQRFYNRHIRAKQMKKNKAR</sequence>
<gene>
    <name evidence="1" type="ORF">HMPREF1981_02021</name>
</gene>
<dbReference type="Proteomes" id="UP000016496">
    <property type="component" value="Unassembled WGS sequence"/>
</dbReference>
<dbReference type="AlphaFoldDB" id="U2C3T8"/>
<dbReference type="HOGENOM" id="CLU_2876538_0_0_10"/>
<evidence type="ECO:0000313" key="1">
    <source>
        <dbReference type="EMBL" id="ERI85134.1"/>
    </source>
</evidence>
<proteinExistence type="predicted"/>
<name>U2C3T8_9BACE</name>
<reference evidence="1 2" key="1">
    <citation type="submission" date="2013-08" db="EMBL/GenBank/DDBJ databases">
        <authorList>
            <person name="Weinstock G."/>
            <person name="Sodergren E."/>
            <person name="Wylie T."/>
            <person name="Fulton L."/>
            <person name="Fulton R."/>
            <person name="Fronick C."/>
            <person name="O'Laughlin M."/>
            <person name="Godfrey J."/>
            <person name="Miner T."/>
            <person name="Herter B."/>
            <person name="Appelbaum E."/>
            <person name="Cordes M."/>
            <person name="Lek S."/>
            <person name="Wollam A."/>
            <person name="Pepin K.H."/>
            <person name="Palsikar V.B."/>
            <person name="Mitreva M."/>
            <person name="Wilson R.K."/>
        </authorList>
    </citation>
    <scope>NUCLEOTIDE SEQUENCE [LARGE SCALE GENOMIC DNA]</scope>
    <source>
        <strain evidence="1 2">F0041</strain>
    </source>
</reference>
<evidence type="ECO:0000313" key="2">
    <source>
        <dbReference type="Proteomes" id="UP000016496"/>
    </source>
</evidence>